<evidence type="ECO:0000313" key="1">
    <source>
        <dbReference type="EMBL" id="GGK24343.1"/>
    </source>
</evidence>
<gene>
    <name evidence="1" type="ORF">GCM10008955_17390</name>
</gene>
<evidence type="ECO:0000313" key="2">
    <source>
        <dbReference type="Proteomes" id="UP000647587"/>
    </source>
</evidence>
<dbReference type="Gene3D" id="1.10.260.40">
    <property type="entry name" value="lambda repressor-like DNA-binding domains"/>
    <property type="match status" value="1"/>
</dbReference>
<accession>A0ABQ2ESZ8</accession>
<organism evidence="1 2">
    <name type="scientific">Deinococcus malanensis</name>
    <dbReference type="NCBI Taxonomy" id="1706855"/>
    <lineage>
        <taxon>Bacteria</taxon>
        <taxon>Thermotogati</taxon>
        <taxon>Deinococcota</taxon>
        <taxon>Deinococci</taxon>
        <taxon>Deinococcales</taxon>
        <taxon>Deinococcaceae</taxon>
        <taxon>Deinococcus</taxon>
    </lineage>
</organism>
<proteinExistence type="predicted"/>
<dbReference type="Proteomes" id="UP000647587">
    <property type="component" value="Unassembled WGS sequence"/>
</dbReference>
<keyword evidence="2" id="KW-1185">Reference proteome</keyword>
<comment type="caution">
    <text evidence="1">The sequence shown here is derived from an EMBL/GenBank/DDBJ whole genome shotgun (WGS) entry which is preliminary data.</text>
</comment>
<dbReference type="InterPro" id="IPR001387">
    <property type="entry name" value="Cro/C1-type_HTH"/>
</dbReference>
<dbReference type="RefSeq" id="WP_189006847.1">
    <property type="nucleotide sequence ID" value="NZ_BMPP01000006.1"/>
</dbReference>
<dbReference type="InterPro" id="IPR010982">
    <property type="entry name" value="Lambda_DNA-bd_dom_sf"/>
</dbReference>
<evidence type="ECO:0008006" key="3">
    <source>
        <dbReference type="Google" id="ProtNLM"/>
    </source>
</evidence>
<dbReference type="CDD" id="cd00093">
    <property type="entry name" value="HTH_XRE"/>
    <property type="match status" value="1"/>
</dbReference>
<name>A0ABQ2ESZ8_9DEIO</name>
<sequence>MGRPTERTRSALGQCLEARRKELRLSGQDIERFSRGILSQRTVSRLEYGDITLRELRTAQRAALADVLGWTVEEFEAHTGHELGFGRLGTPGEPYDAFDPPPEVQGPFKAVAVPYCGELRQAFEPSRLPRQKIWLDKVLLPPEGRGDLFAFQLGETYVDERAKAELPRRGVLILEVGRTAREGELAVVRLCRQPGAVIVTHRGDVAHYVLNSSRPGARPVVLDAPLPPPAGVVVSAIALLTLPQ</sequence>
<dbReference type="EMBL" id="BMPP01000006">
    <property type="protein sequence ID" value="GGK24343.1"/>
    <property type="molecule type" value="Genomic_DNA"/>
</dbReference>
<protein>
    <recommendedName>
        <fullName evidence="3">HTH cro/C1-type domain-containing protein</fullName>
    </recommendedName>
</protein>
<reference evidence="2" key="1">
    <citation type="journal article" date="2019" name="Int. J. Syst. Evol. Microbiol.">
        <title>The Global Catalogue of Microorganisms (GCM) 10K type strain sequencing project: providing services to taxonomists for standard genome sequencing and annotation.</title>
        <authorList>
            <consortium name="The Broad Institute Genomics Platform"/>
            <consortium name="The Broad Institute Genome Sequencing Center for Infectious Disease"/>
            <person name="Wu L."/>
            <person name="Ma J."/>
        </authorList>
    </citation>
    <scope>NUCLEOTIDE SEQUENCE [LARGE SCALE GENOMIC DNA]</scope>
    <source>
        <strain evidence="2">JCM 30331</strain>
    </source>
</reference>